<comment type="caution">
    <text evidence="1">The sequence shown here is derived from an EMBL/GenBank/DDBJ whole genome shotgun (WGS) entry which is preliminary data.</text>
</comment>
<organism evidence="1 2">
    <name type="scientific">Microseira wollei NIES-4236</name>
    <dbReference type="NCBI Taxonomy" id="2530354"/>
    <lineage>
        <taxon>Bacteria</taxon>
        <taxon>Bacillati</taxon>
        <taxon>Cyanobacteriota</taxon>
        <taxon>Cyanophyceae</taxon>
        <taxon>Oscillatoriophycideae</taxon>
        <taxon>Aerosakkonematales</taxon>
        <taxon>Aerosakkonemataceae</taxon>
        <taxon>Microseira</taxon>
    </lineage>
</organism>
<dbReference type="GO" id="GO:0006355">
    <property type="term" value="P:regulation of DNA-templated transcription"/>
    <property type="evidence" value="ECO:0007669"/>
    <property type="project" value="InterPro"/>
</dbReference>
<gene>
    <name evidence="1" type="ORF">MiSe_28330</name>
</gene>
<proteinExistence type="predicted"/>
<evidence type="ECO:0008006" key="3">
    <source>
        <dbReference type="Google" id="ProtNLM"/>
    </source>
</evidence>
<sequence length="48" mass="5560">MVNMKALNVRFSDKEHKDLQTASQQLERSINELVREAVREYLLKLGAS</sequence>
<dbReference type="SUPFAM" id="SSF47598">
    <property type="entry name" value="Ribbon-helix-helix"/>
    <property type="match status" value="1"/>
</dbReference>
<dbReference type="EMBL" id="BLAY01000039">
    <property type="protein sequence ID" value="GET38079.1"/>
    <property type="molecule type" value="Genomic_DNA"/>
</dbReference>
<name>A0AAV3WH60_9CYAN</name>
<dbReference type="RefSeq" id="WP_226580642.1">
    <property type="nucleotide sequence ID" value="NZ_BLAY01000039.1"/>
</dbReference>
<keyword evidence="2" id="KW-1185">Reference proteome</keyword>
<evidence type="ECO:0000313" key="2">
    <source>
        <dbReference type="Proteomes" id="UP001050975"/>
    </source>
</evidence>
<accession>A0AAV3WH60</accession>
<dbReference type="Proteomes" id="UP001050975">
    <property type="component" value="Unassembled WGS sequence"/>
</dbReference>
<reference evidence="1" key="1">
    <citation type="submission" date="2019-10" db="EMBL/GenBank/DDBJ databases">
        <title>Draft genome sequece of Microseira wollei NIES-4236.</title>
        <authorList>
            <person name="Yamaguchi H."/>
            <person name="Suzuki S."/>
            <person name="Kawachi M."/>
        </authorList>
    </citation>
    <scope>NUCLEOTIDE SEQUENCE</scope>
    <source>
        <strain evidence="1">NIES-4236</strain>
    </source>
</reference>
<dbReference type="InterPro" id="IPR010985">
    <property type="entry name" value="Ribbon_hlx_hlx"/>
</dbReference>
<evidence type="ECO:0000313" key="1">
    <source>
        <dbReference type="EMBL" id="GET38079.1"/>
    </source>
</evidence>
<protein>
    <recommendedName>
        <fullName evidence="3">Ribbon-helix-helix protein CopG domain-containing protein</fullName>
    </recommendedName>
</protein>
<dbReference type="AlphaFoldDB" id="A0AAV3WH60"/>